<name>A0A256GZZ5_9HYPH</name>
<evidence type="ECO:0000313" key="1">
    <source>
        <dbReference type="EMBL" id="OYR32814.1"/>
    </source>
</evidence>
<accession>A0A256GZZ5</accession>
<proteinExistence type="predicted"/>
<organism evidence="1 2">
    <name type="scientific">Brucella lupini</name>
    <dbReference type="NCBI Taxonomy" id="255457"/>
    <lineage>
        <taxon>Bacteria</taxon>
        <taxon>Pseudomonadati</taxon>
        <taxon>Pseudomonadota</taxon>
        <taxon>Alphaproteobacteria</taxon>
        <taxon>Hyphomicrobiales</taxon>
        <taxon>Brucellaceae</taxon>
        <taxon>Brucella/Ochrobactrum group</taxon>
        <taxon>Brucella</taxon>
    </lineage>
</organism>
<dbReference type="EMBL" id="NNRN01000012">
    <property type="protein sequence ID" value="OYR32814.1"/>
    <property type="molecule type" value="Genomic_DNA"/>
</dbReference>
<protein>
    <submittedName>
        <fullName evidence="1">Uncharacterized protein</fullName>
    </submittedName>
</protein>
<sequence>MLAFALGSIGIIGGKLDLVAEGAFRLWRGLLLFRLSDLAIASFLAFSHVRTSFR</sequence>
<reference evidence="1 2" key="1">
    <citation type="submission" date="2017-07" db="EMBL/GenBank/DDBJ databases">
        <title>Draft genome of Ochrobactrum lupini type strain LUP21.</title>
        <authorList>
            <person name="Krzyzanowska D.M."/>
            <person name="Jafra S."/>
        </authorList>
    </citation>
    <scope>NUCLEOTIDE SEQUENCE [LARGE SCALE GENOMIC DNA]</scope>
    <source>
        <strain evidence="1 2">LUP21</strain>
    </source>
</reference>
<evidence type="ECO:0000313" key="2">
    <source>
        <dbReference type="Proteomes" id="UP000216363"/>
    </source>
</evidence>
<dbReference type="AlphaFoldDB" id="A0A256GZZ5"/>
<comment type="caution">
    <text evidence="1">The sequence shown here is derived from an EMBL/GenBank/DDBJ whole genome shotgun (WGS) entry which is preliminary data.</text>
</comment>
<gene>
    <name evidence="1" type="ORF">CES86_5490</name>
</gene>
<dbReference type="Proteomes" id="UP000216363">
    <property type="component" value="Unassembled WGS sequence"/>
</dbReference>